<evidence type="ECO:0000256" key="4">
    <source>
        <dbReference type="ARBA" id="ARBA00022723"/>
    </source>
</evidence>
<keyword evidence="10" id="KW-0233">DNA recombination</keyword>
<dbReference type="PRINTS" id="PR00696">
    <property type="entry name" value="RSOLVASERUVC"/>
</dbReference>
<evidence type="ECO:0000256" key="6">
    <source>
        <dbReference type="ARBA" id="ARBA00022763"/>
    </source>
</evidence>
<dbReference type="EMBL" id="JAEDAM010000031">
    <property type="protein sequence ID" value="MBS8122016.1"/>
    <property type="molecule type" value="Genomic_DNA"/>
</dbReference>
<organism evidence="12 13">
    <name type="scientific">Candidatus Vampirococcus lugosii</name>
    <dbReference type="NCBI Taxonomy" id="2789015"/>
    <lineage>
        <taxon>Bacteria</taxon>
        <taxon>Candidatus Absconditibacteriota</taxon>
        <taxon>Vampirococcus</taxon>
    </lineage>
</organism>
<dbReference type="EC" id="3.1.22.4" evidence="12"/>
<sequence length="156" mass="17966">MFIGIDPGARKLGYAIIDKNLNIIDAGILLQEKKNPNREDYFQKIFEIQNFFEKIINQYNIQKAGMEKLFFTNKNQANAEFVYGVRAVLYVLLIKKNIKIYELSPIELKKYITGNTKANKITVQNFVMKIFSLEKIPEYDDAADALGLAYISSILK</sequence>
<keyword evidence="7 12" id="KW-0378">Hydrolase</keyword>
<evidence type="ECO:0000313" key="13">
    <source>
        <dbReference type="Proteomes" id="UP000680365"/>
    </source>
</evidence>
<protein>
    <submittedName>
        <fullName evidence="12">Holliday junction resolvasome RuvABC endonuclease subunit</fullName>
        <ecNumber evidence="12">3.1.22.4</ecNumber>
    </submittedName>
</protein>
<evidence type="ECO:0000256" key="7">
    <source>
        <dbReference type="ARBA" id="ARBA00022801"/>
    </source>
</evidence>
<name>A0ABS5QMU9_9BACT</name>
<dbReference type="CDD" id="cd16962">
    <property type="entry name" value="RuvC"/>
    <property type="match status" value="1"/>
</dbReference>
<keyword evidence="6" id="KW-0227">DNA damage</keyword>
<dbReference type="Proteomes" id="UP000680365">
    <property type="component" value="Unassembled WGS sequence"/>
</dbReference>
<evidence type="ECO:0000256" key="5">
    <source>
        <dbReference type="ARBA" id="ARBA00022759"/>
    </source>
</evidence>
<keyword evidence="9" id="KW-0238">DNA-binding</keyword>
<dbReference type="InterPro" id="IPR036397">
    <property type="entry name" value="RNaseH_sf"/>
</dbReference>
<reference evidence="12 13" key="1">
    <citation type="journal article" date="2021" name="Nat. Commun.">
        <title>Reductive evolution and unique predatory mode in the CPR bacterium Vampirococcus lugosii.</title>
        <authorList>
            <person name="Moreira D."/>
            <person name="Zivanovic Y."/>
            <person name="Lopez-Archilla A.I."/>
            <person name="Iniesto M."/>
            <person name="Lopez-Garcia P."/>
        </authorList>
    </citation>
    <scope>NUCLEOTIDE SEQUENCE [LARGE SCALE GENOMIC DNA]</scope>
    <source>
        <strain evidence="12">Chiprana</strain>
    </source>
</reference>
<dbReference type="GO" id="GO:0004519">
    <property type="term" value="F:endonuclease activity"/>
    <property type="evidence" value="ECO:0007669"/>
    <property type="project" value="UniProtKB-KW"/>
</dbReference>
<evidence type="ECO:0000256" key="10">
    <source>
        <dbReference type="ARBA" id="ARBA00023172"/>
    </source>
</evidence>
<evidence type="ECO:0000256" key="9">
    <source>
        <dbReference type="ARBA" id="ARBA00023125"/>
    </source>
</evidence>
<keyword evidence="11" id="KW-0234">DNA repair</keyword>
<dbReference type="RefSeq" id="WP_213349069.1">
    <property type="nucleotide sequence ID" value="NZ_JAEDAM010000031.1"/>
</dbReference>
<dbReference type="Gene3D" id="3.30.420.10">
    <property type="entry name" value="Ribonuclease H-like superfamily/Ribonuclease H"/>
    <property type="match status" value="1"/>
</dbReference>
<evidence type="ECO:0000256" key="8">
    <source>
        <dbReference type="ARBA" id="ARBA00022842"/>
    </source>
</evidence>
<keyword evidence="8" id="KW-0460">Magnesium</keyword>
<evidence type="ECO:0000256" key="11">
    <source>
        <dbReference type="ARBA" id="ARBA00023204"/>
    </source>
</evidence>
<dbReference type="SUPFAM" id="SSF53098">
    <property type="entry name" value="Ribonuclease H-like"/>
    <property type="match status" value="1"/>
</dbReference>
<proteinExistence type="inferred from homology"/>
<evidence type="ECO:0000256" key="1">
    <source>
        <dbReference type="ARBA" id="ARBA00009518"/>
    </source>
</evidence>
<evidence type="ECO:0000313" key="12">
    <source>
        <dbReference type="EMBL" id="MBS8122016.1"/>
    </source>
</evidence>
<dbReference type="PANTHER" id="PTHR30194">
    <property type="entry name" value="CROSSOVER JUNCTION ENDODEOXYRIBONUCLEASE RUVC"/>
    <property type="match status" value="1"/>
</dbReference>
<evidence type="ECO:0000256" key="2">
    <source>
        <dbReference type="ARBA" id="ARBA00022490"/>
    </source>
</evidence>
<dbReference type="Pfam" id="PF02075">
    <property type="entry name" value="RuvC"/>
    <property type="match status" value="1"/>
</dbReference>
<comment type="caution">
    <text evidence="12">The sequence shown here is derived from an EMBL/GenBank/DDBJ whole genome shotgun (WGS) entry which is preliminary data.</text>
</comment>
<accession>A0ABS5QMU9</accession>
<keyword evidence="2" id="KW-0963">Cytoplasm</keyword>
<dbReference type="PANTHER" id="PTHR30194:SF3">
    <property type="entry name" value="CROSSOVER JUNCTION ENDODEOXYRIBONUCLEASE RUVC"/>
    <property type="match status" value="1"/>
</dbReference>
<evidence type="ECO:0000256" key="3">
    <source>
        <dbReference type="ARBA" id="ARBA00022722"/>
    </source>
</evidence>
<keyword evidence="5 12" id="KW-0255">Endonuclease</keyword>
<keyword evidence="3" id="KW-0540">Nuclease</keyword>
<keyword evidence="13" id="KW-1185">Reference proteome</keyword>
<keyword evidence="4" id="KW-0479">Metal-binding</keyword>
<dbReference type="InterPro" id="IPR002176">
    <property type="entry name" value="X-over_junc_endoDNase_RuvC"/>
</dbReference>
<comment type="similarity">
    <text evidence="1">Belongs to the RuvC family.</text>
</comment>
<dbReference type="GO" id="GO:0016787">
    <property type="term" value="F:hydrolase activity"/>
    <property type="evidence" value="ECO:0007669"/>
    <property type="project" value="UniProtKB-KW"/>
</dbReference>
<dbReference type="InterPro" id="IPR012337">
    <property type="entry name" value="RNaseH-like_sf"/>
</dbReference>
<gene>
    <name evidence="12" type="ORF">VAMP_64n53</name>
</gene>